<dbReference type="OrthoDB" id="9798604at2"/>
<dbReference type="Pfam" id="PF05199">
    <property type="entry name" value="GMC_oxred_C"/>
    <property type="match status" value="1"/>
</dbReference>
<dbReference type="GO" id="GO:0050660">
    <property type="term" value="F:flavin adenine dinucleotide binding"/>
    <property type="evidence" value="ECO:0007669"/>
    <property type="project" value="InterPro"/>
</dbReference>
<evidence type="ECO:0000256" key="4">
    <source>
        <dbReference type="ARBA" id="ARBA00023002"/>
    </source>
</evidence>
<evidence type="ECO:0000256" key="2">
    <source>
        <dbReference type="ARBA" id="ARBA00022630"/>
    </source>
</evidence>
<dbReference type="Proteomes" id="UP000057737">
    <property type="component" value="Unassembled WGS sequence"/>
</dbReference>
<feature type="domain" description="Glucose-methanol-choline oxidoreductase C-terminal" evidence="6">
    <location>
        <begin position="445"/>
        <end position="566"/>
    </location>
</feature>
<sequence length="587" mass="64642">MARRLPRTDVAIVGLGWTGSILAYELSHTGHDVVAIERGPWRDTATDFNIGTAPDELRYAVRHEFFLRPRQETLTARNCATQEALPIRKWGSFLPGNGVGGAGAHWNGQTWRFLPDDFRIRSHMIERYGEKILPEDNHIQDWPVSYDELAPYYEKFELVLGVSGKAGNLKGKIQTGGNPFEGVRKNEYPTPPMKQGYAQELFTKAATSLGLHPFPLPSANVSVAYTNQYGCTMAPCTYCGFCERFGCANYSKSSPQTCVLPALVREPTFEARTECEVTKVNLSADGKMATGVTYIDANGDEWEQPAGLVLVCAFSLFNVRLLLLSGIGKPYDAARDEGVVGRNYAYQTGGGSTGFFEGVKFNPFAAAGSLGMALDDYNSDNFDHGPHGFVGGANITCAYSNGRPIEYHPTPNGTPTWGSAWKKAVRDNYQKVASVGAQGSVMSYRNNYLDLDPTYKDPLGRRLLRMTFDYKDNERKMATWMADRCDAIIKAMGTNKTQVHSLNGPWSVVPYQTTHNTGGAIFGDSPRTSVLNRYLQSWDVHNVFVMGASAFPQNAGYNPTGTVGALTYWALDAIFDYLKSPRALVPS</sequence>
<dbReference type="RefSeq" id="WP_066506754.1">
    <property type="nucleotide sequence ID" value="NZ_LNCU01000051.1"/>
</dbReference>
<feature type="domain" description="Glucose-methanol-choline oxidoreductase N-terminal" evidence="5">
    <location>
        <begin position="236"/>
        <end position="344"/>
    </location>
</feature>
<protein>
    <submittedName>
        <fullName evidence="7">GMC family oxidoreductase</fullName>
    </submittedName>
</protein>
<dbReference type="Gene3D" id="3.50.50.60">
    <property type="entry name" value="FAD/NAD(P)-binding domain"/>
    <property type="match status" value="2"/>
</dbReference>
<evidence type="ECO:0000256" key="1">
    <source>
        <dbReference type="ARBA" id="ARBA00010790"/>
    </source>
</evidence>
<dbReference type="GO" id="GO:0016614">
    <property type="term" value="F:oxidoreductase activity, acting on CH-OH group of donors"/>
    <property type="evidence" value="ECO:0007669"/>
    <property type="project" value="InterPro"/>
</dbReference>
<keyword evidence="8" id="KW-1185">Reference proteome</keyword>
<organism evidence="7 8">
    <name type="scientific">Bradyrhizobium macuxiense</name>
    <dbReference type="NCBI Taxonomy" id="1755647"/>
    <lineage>
        <taxon>Bacteria</taxon>
        <taxon>Pseudomonadati</taxon>
        <taxon>Pseudomonadota</taxon>
        <taxon>Alphaproteobacteria</taxon>
        <taxon>Hyphomicrobiales</taxon>
        <taxon>Nitrobacteraceae</taxon>
        <taxon>Bradyrhizobium</taxon>
    </lineage>
</organism>
<comment type="caution">
    <text evidence="7">The sequence shown here is derived from an EMBL/GenBank/DDBJ whole genome shotgun (WGS) entry which is preliminary data.</text>
</comment>
<evidence type="ECO:0000256" key="3">
    <source>
        <dbReference type="ARBA" id="ARBA00022827"/>
    </source>
</evidence>
<keyword evidence="3" id="KW-0274">FAD</keyword>
<accession>A0A109JWC4</accession>
<dbReference type="PANTHER" id="PTHR46056:SF12">
    <property type="entry name" value="LONG-CHAIN-ALCOHOL OXIDASE"/>
    <property type="match status" value="1"/>
</dbReference>
<dbReference type="Pfam" id="PF00732">
    <property type="entry name" value="GMC_oxred_N"/>
    <property type="match status" value="1"/>
</dbReference>
<comment type="similarity">
    <text evidence="1">Belongs to the GMC oxidoreductase family.</text>
</comment>
<evidence type="ECO:0000313" key="8">
    <source>
        <dbReference type="Proteomes" id="UP000057737"/>
    </source>
</evidence>
<dbReference type="EMBL" id="LNCU01000051">
    <property type="protein sequence ID" value="KWV56322.1"/>
    <property type="molecule type" value="Genomic_DNA"/>
</dbReference>
<name>A0A109JWC4_9BRAD</name>
<dbReference type="AlphaFoldDB" id="A0A109JWC4"/>
<keyword evidence="4" id="KW-0560">Oxidoreductase</keyword>
<evidence type="ECO:0000313" key="7">
    <source>
        <dbReference type="EMBL" id="KWV56322.1"/>
    </source>
</evidence>
<dbReference type="SUPFAM" id="SSF51905">
    <property type="entry name" value="FAD/NAD(P)-binding domain"/>
    <property type="match status" value="1"/>
</dbReference>
<dbReference type="InterPro" id="IPR036188">
    <property type="entry name" value="FAD/NAD-bd_sf"/>
</dbReference>
<dbReference type="InterPro" id="IPR000172">
    <property type="entry name" value="GMC_OxRdtase_N"/>
</dbReference>
<gene>
    <name evidence="7" type="ORF">AS156_04615</name>
</gene>
<dbReference type="SUPFAM" id="SSF54373">
    <property type="entry name" value="FAD-linked reductases, C-terminal domain"/>
    <property type="match status" value="1"/>
</dbReference>
<dbReference type="InterPro" id="IPR007867">
    <property type="entry name" value="GMC_OxRtase_C"/>
</dbReference>
<dbReference type="PANTHER" id="PTHR46056">
    <property type="entry name" value="LONG-CHAIN-ALCOHOL OXIDASE"/>
    <property type="match status" value="1"/>
</dbReference>
<reference evidence="7 8" key="1">
    <citation type="submission" date="2015-11" db="EMBL/GenBank/DDBJ databases">
        <title>Draft Genome Sequence of the Strain BR 10303 (Bradyrhizobium sp.) isolated from nodules of Centrolobium paraense.</title>
        <authorList>
            <person name="Zelli J.E."/>
            <person name="Simoes-Araujo J.L."/>
            <person name="Barauna A.C."/>
            <person name="Silva K."/>
        </authorList>
    </citation>
    <scope>NUCLEOTIDE SEQUENCE [LARGE SCALE GENOMIC DNA]</scope>
    <source>
        <strain evidence="7 8">BR 10303</strain>
    </source>
</reference>
<evidence type="ECO:0000259" key="6">
    <source>
        <dbReference type="Pfam" id="PF05199"/>
    </source>
</evidence>
<proteinExistence type="inferred from homology"/>
<keyword evidence="2" id="KW-0285">Flavoprotein</keyword>
<evidence type="ECO:0000259" key="5">
    <source>
        <dbReference type="Pfam" id="PF00732"/>
    </source>
</evidence>